<gene>
    <name evidence="1" type="ORF">FBEOM_3872</name>
</gene>
<dbReference type="AlphaFoldDB" id="A0A9P5DYR4"/>
<accession>A0A9P5DYR4</accession>
<evidence type="ECO:0000313" key="1">
    <source>
        <dbReference type="EMBL" id="KAF4342191.1"/>
    </source>
</evidence>
<dbReference type="EMBL" id="PVQB02000154">
    <property type="protein sequence ID" value="KAF4342191.1"/>
    <property type="molecule type" value="Genomic_DNA"/>
</dbReference>
<comment type="caution">
    <text evidence="1">The sequence shown here is derived from an EMBL/GenBank/DDBJ whole genome shotgun (WGS) entry which is preliminary data.</text>
</comment>
<dbReference type="OrthoDB" id="5413269at2759"/>
<reference evidence="1" key="2">
    <citation type="submission" date="2020-02" db="EMBL/GenBank/DDBJ databases">
        <title>Identification and distribution of gene clusters putatively required for synthesis of sphingolipid metabolism inhibitors in phylogenetically diverse species of the filamentous fungus Fusarium.</title>
        <authorList>
            <person name="Kim H.-S."/>
            <person name="Busman M."/>
            <person name="Brown D.W."/>
            <person name="Divon H."/>
            <person name="Uhlig S."/>
            <person name="Proctor R.H."/>
        </authorList>
    </citation>
    <scope>NUCLEOTIDE SEQUENCE</scope>
    <source>
        <strain evidence="1">NRRL 25174</strain>
    </source>
</reference>
<sequence>MAATYKIYFTNSSQVDNNFAFFSAVPLVTNNGGSPVYSNIIASQFVPADNGDTTFEIDVTKTYYAWTSISPVDVKTLPGQNIVTKISNSKLATLGTTGSPGSTFKLINSGGNPTFDPKATTFKAPAGAFQISSDANAFQPDQNFICGLGSVDGNGQRIPVATFAAQGNTIATITPVVKFYIAQFSSQKGTVINVSVLSKQAAEIDFTGRNINAAFVSQNAGGGFDVTYGTAPAMLELSKASSPKNLNEAQFRNINKLLEILEHKFGTTPGVQYQCKFKWFGESTEEAKAQAVARAANGMTNRGHTVNAVPEDPFVPASFGVKSDKTMDTVKNDWIAVVAGLGAIAGDPATVNANYVEAKDQSNDAYGQKTMNGGNHANGGYDTNNQSHNGNGYENNQLAQLLKGMKGLEVAAN</sequence>
<dbReference type="Proteomes" id="UP000730481">
    <property type="component" value="Unassembled WGS sequence"/>
</dbReference>
<name>A0A9P5DYR4_9HYPO</name>
<reference evidence="1" key="1">
    <citation type="journal article" date="2017" name="Mycologia">
        <title>Fusarium algeriense, sp. nov., a novel toxigenic crown rot pathogen of durum wheat from Algeria is nested in the Fusarium burgessii species complex.</title>
        <authorList>
            <person name="Laraba I."/>
            <person name="Keddad A."/>
            <person name="Boureghda H."/>
            <person name="Abdallah N."/>
            <person name="Vaughan M.M."/>
            <person name="Proctor R.H."/>
            <person name="Busman M."/>
            <person name="O'Donnell K."/>
        </authorList>
    </citation>
    <scope>NUCLEOTIDE SEQUENCE</scope>
    <source>
        <strain evidence="1">NRRL 25174</strain>
    </source>
</reference>
<protein>
    <submittedName>
        <fullName evidence="1">Uncharacterized protein</fullName>
    </submittedName>
</protein>
<organism evidence="1 2">
    <name type="scientific">Fusarium beomiforme</name>
    <dbReference type="NCBI Taxonomy" id="44412"/>
    <lineage>
        <taxon>Eukaryota</taxon>
        <taxon>Fungi</taxon>
        <taxon>Dikarya</taxon>
        <taxon>Ascomycota</taxon>
        <taxon>Pezizomycotina</taxon>
        <taxon>Sordariomycetes</taxon>
        <taxon>Hypocreomycetidae</taxon>
        <taxon>Hypocreales</taxon>
        <taxon>Nectriaceae</taxon>
        <taxon>Fusarium</taxon>
        <taxon>Fusarium burgessii species complex</taxon>
    </lineage>
</organism>
<evidence type="ECO:0000313" key="2">
    <source>
        <dbReference type="Proteomes" id="UP000730481"/>
    </source>
</evidence>
<proteinExistence type="predicted"/>
<keyword evidence="2" id="KW-1185">Reference proteome</keyword>